<dbReference type="InterPro" id="IPR008271">
    <property type="entry name" value="Ser/Thr_kinase_AS"/>
</dbReference>
<dbReference type="PANTHER" id="PTHR24058">
    <property type="entry name" value="DUAL SPECIFICITY PROTEIN KINASE"/>
    <property type="match status" value="1"/>
</dbReference>
<proteinExistence type="predicted"/>
<dbReference type="InterPro" id="IPR000719">
    <property type="entry name" value="Prot_kinase_dom"/>
</dbReference>
<dbReference type="GO" id="GO:0005524">
    <property type="term" value="F:ATP binding"/>
    <property type="evidence" value="ECO:0007669"/>
    <property type="project" value="UniProtKB-KW"/>
</dbReference>
<keyword evidence="3" id="KW-0547">Nucleotide-binding</keyword>
<comment type="caution">
    <text evidence="8">The sequence shown here is derived from an EMBL/GenBank/DDBJ whole genome shotgun (WGS) entry which is preliminary data.</text>
</comment>
<protein>
    <submittedName>
        <fullName evidence="8">Protein kinase Yak1</fullName>
    </submittedName>
</protein>
<feature type="domain" description="Protein kinase" evidence="7">
    <location>
        <begin position="128"/>
        <end position="468"/>
    </location>
</feature>
<dbReference type="EMBL" id="LXWW01000176">
    <property type="protein sequence ID" value="OAO15075.1"/>
    <property type="molecule type" value="Genomic_DNA"/>
</dbReference>
<dbReference type="Pfam" id="PF00069">
    <property type="entry name" value="Pkinase"/>
    <property type="match status" value="1"/>
</dbReference>
<dbReference type="Gene3D" id="1.10.510.10">
    <property type="entry name" value="Transferase(Phosphotransferase) domain 1"/>
    <property type="match status" value="1"/>
</dbReference>
<evidence type="ECO:0000313" key="9">
    <source>
        <dbReference type="Proteomes" id="UP000078348"/>
    </source>
</evidence>
<dbReference type="Proteomes" id="UP000078348">
    <property type="component" value="Unassembled WGS sequence"/>
</dbReference>
<keyword evidence="1" id="KW-0723">Serine/threonine-protein kinase</keyword>
<keyword evidence="4 8" id="KW-0418">Kinase</keyword>
<dbReference type="Gene3D" id="3.30.200.20">
    <property type="entry name" value="Phosphorylase Kinase, domain 1"/>
    <property type="match status" value="1"/>
</dbReference>
<keyword evidence="2" id="KW-0808">Transferase</keyword>
<evidence type="ECO:0000256" key="2">
    <source>
        <dbReference type="ARBA" id="ARBA00022679"/>
    </source>
</evidence>
<dbReference type="STRING" id="478820.A0A196SDE3"/>
<evidence type="ECO:0000256" key="6">
    <source>
        <dbReference type="SAM" id="MobiDB-lite"/>
    </source>
</evidence>
<keyword evidence="9" id="KW-1185">Reference proteome</keyword>
<dbReference type="InterPro" id="IPR011009">
    <property type="entry name" value="Kinase-like_dom_sf"/>
</dbReference>
<evidence type="ECO:0000256" key="1">
    <source>
        <dbReference type="ARBA" id="ARBA00022527"/>
    </source>
</evidence>
<evidence type="ECO:0000256" key="5">
    <source>
        <dbReference type="ARBA" id="ARBA00022840"/>
    </source>
</evidence>
<feature type="region of interest" description="Disordered" evidence="6">
    <location>
        <begin position="540"/>
        <end position="563"/>
    </location>
</feature>
<dbReference type="AlphaFoldDB" id="A0A196SDE3"/>
<evidence type="ECO:0000256" key="4">
    <source>
        <dbReference type="ARBA" id="ARBA00022777"/>
    </source>
</evidence>
<evidence type="ECO:0000313" key="8">
    <source>
        <dbReference type="EMBL" id="OAO15075.1"/>
    </source>
</evidence>
<dbReference type="InterPro" id="IPR050494">
    <property type="entry name" value="Ser_Thr_dual-spec_kinase"/>
</dbReference>
<keyword evidence="5" id="KW-0067">ATP-binding</keyword>
<sequence>MSSAFRSPSSGNESDAKYSHLTGSALYSTTTDDLDSQYNGSVHVYEYDESNAGHSDEKGPIEDIDLYPEEASYYLPAMTFNLLKTYERCDPALHFGNVTRSGTLSLNTNKGFLVVNKGMLLRTDRHFLRVLSFIAEGTFGQSFLCRDIINGEYFAVKILRSFPDYVEQGQHEKDVLDWVHNMDEEDSYNIIQLKAYGFYRNHHIFVFPRYFCSLREFMDNNSQGLSFRAIRSIAHSVLLSLSLLHSNGIIHTDIKPQNLLFEYPFSKDDVISTDDQILNNRMRLIDFSSCNNDYPKPSVLCQSLYWRAPEVLLRLPYDTSIDVWSLGVVLLELFLGYTAFPGRSEFEVLHMIQQRVAVIPQSMIMRSPRRAELFSVVPVGVSLLRNSQKTHLYELHPLAEEQVRALVGGKALVARVVHEKPFPLNMAPAARQTEQRDRERFLALLNRMLCVNPLDRAPVETLLSFPFITGVEGEPAVVFRGHPAPNVPDIRPRQSDLVPQVRPRFNLADRKPQGSYVAKQDVSTISGDKTFYSLQSAGRTSDIPASSFSASFTRGSNVDNSRV</sequence>
<dbReference type="SMART" id="SM00220">
    <property type="entry name" value="S_TKc"/>
    <property type="match status" value="1"/>
</dbReference>
<accession>A0A196SDE3</accession>
<dbReference type="GO" id="GO:0004674">
    <property type="term" value="F:protein serine/threonine kinase activity"/>
    <property type="evidence" value="ECO:0007669"/>
    <property type="project" value="UniProtKB-KW"/>
</dbReference>
<evidence type="ECO:0000256" key="3">
    <source>
        <dbReference type="ARBA" id="ARBA00022741"/>
    </source>
</evidence>
<dbReference type="PROSITE" id="PS00108">
    <property type="entry name" value="PROTEIN_KINASE_ST"/>
    <property type="match status" value="1"/>
</dbReference>
<organism evidence="8 9">
    <name type="scientific">Blastocystis sp. subtype 1 (strain ATCC 50177 / NandII)</name>
    <dbReference type="NCBI Taxonomy" id="478820"/>
    <lineage>
        <taxon>Eukaryota</taxon>
        <taxon>Sar</taxon>
        <taxon>Stramenopiles</taxon>
        <taxon>Bigyra</taxon>
        <taxon>Opalozoa</taxon>
        <taxon>Opalinata</taxon>
        <taxon>Blastocystidae</taxon>
        <taxon>Blastocystis</taxon>
    </lineage>
</organism>
<name>A0A196SDE3_BLAHN</name>
<dbReference type="OrthoDB" id="9332038at2759"/>
<reference evidence="8 9" key="1">
    <citation type="submission" date="2016-05" db="EMBL/GenBank/DDBJ databases">
        <title>Nuclear genome of Blastocystis sp. subtype 1 NandII.</title>
        <authorList>
            <person name="Gentekaki E."/>
            <person name="Curtis B."/>
            <person name="Stairs C."/>
            <person name="Eme L."/>
            <person name="Herman E."/>
            <person name="Klimes V."/>
            <person name="Arias M.C."/>
            <person name="Elias M."/>
            <person name="Hilliou F."/>
            <person name="Klute M."/>
            <person name="Malik S.-B."/>
            <person name="Pightling A."/>
            <person name="Rachubinski R."/>
            <person name="Salas D."/>
            <person name="Schlacht A."/>
            <person name="Suga H."/>
            <person name="Archibald J."/>
            <person name="Ball S.G."/>
            <person name="Clark G."/>
            <person name="Dacks J."/>
            <person name="Van Der Giezen M."/>
            <person name="Tsaousis A."/>
            <person name="Roger A."/>
        </authorList>
    </citation>
    <scope>NUCLEOTIDE SEQUENCE [LARGE SCALE GENOMIC DNA]</scope>
    <source>
        <strain evidence="9">ATCC 50177 / NandII</strain>
    </source>
</reference>
<dbReference type="PROSITE" id="PS50011">
    <property type="entry name" value="PROTEIN_KINASE_DOM"/>
    <property type="match status" value="1"/>
</dbReference>
<gene>
    <name evidence="8" type="ORF">AV274_3214</name>
</gene>
<evidence type="ECO:0000259" key="7">
    <source>
        <dbReference type="PROSITE" id="PS50011"/>
    </source>
</evidence>
<dbReference type="SUPFAM" id="SSF56112">
    <property type="entry name" value="Protein kinase-like (PK-like)"/>
    <property type="match status" value="1"/>
</dbReference>